<feature type="compositionally biased region" description="Basic and acidic residues" evidence="1">
    <location>
        <begin position="45"/>
        <end position="55"/>
    </location>
</feature>
<comment type="caution">
    <text evidence="2">The sequence shown here is derived from an EMBL/GenBank/DDBJ whole genome shotgun (WGS) entry which is preliminary data.</text>
</comment>
<name>A0A2W1GX57_9PLEO</name>
<dbReference type="AlphaFoldDB" id="A0A2W1GX57"/>
<dbReference type="RefSeq" id="XP_065959364.1">
    <property type="nucleotide sequence ID" value="XM_066104800.1"/>
</dbReference>
<accession>A0A2W1GX57</accession>
<sequence>MAYEGMKVVMTTTLVTKDVVDSVTVVFTIREEEGTEDTSTDDETPVEKEIPVPLE</sequence>
<dbReference type="GeneID" id="90954942"/>
<protein>
    <submittedName>
        <fullName evidence="2">Uncharacterized protein</fullName>
    </submittedName>
</protein>
<dbReference type="KEGG" id="ptrr:90954942"/>
<reference evidence="2" key="1">
    <citation type="journal article" date="2018" name="BMC Genomics">
        <title>Comparative genomics of the wheat fungal pathogen Pyrenophora tritici-repentis reveals chromosomal variations and genome plasticity.</title>
        <authorList>
            <person name="Moolhuijzen P."/>
            <person name="See P.T."/>
            <person name="Hane J.K."/>
            <person name="Shi G."/>
            <person name="Liu Z."/>
            <person name="Oliver R.P."/>
            <person name="Moffat C.S."/>
        </authorList>
    </citation>
    <scope>NUCLEOTIDE SEQUENCE [LARGE SCALE GENOMIC DNA]</scope>
    <source>
        <strain evidence="2">M4</strain>
    </source>
</reference>
<dbReference type="EMBL" id="NQIK02000010">
    <property type="protein sequence ID" value="KAF7565476.1"/>
    <property type="molecule type" value="Genomic_DNA"/>
</dbReference>
<evidence type="ECO:0000256" key="1">
    <source>
        <dbReference type="SAM" id="MobiDB-lite"/>
    </source>
</evidence>
<feature type="compositionally biased region" description="Acidic residues" evidence="1">
    <location>
        <begin position="33"/>
        <end position="44"/>
    </location>
</feature>
<organism evidence="2 3">
    <name type="scientific">Pyrenophora tritici-repentis</name>
    <dbReference type="NCBI Taxonomy" id="45151"/>
    <lineage>
        <taxon>Eukaryota</taxon>
        <taxon>Fungi</taxon>
        <taxon>Dikarya</taxon>
        <taxon>Ascomycota</taxon>
        <taxon>Pezizomycotina</taxon>
        <taxon>Dothideomycetes</taxon>
        <taxon>Pleosporomycetidae</taxon>
        <taxon>Pleosporales</taxon>
        <taxon>Pleosporineae</taxon>
        <taxon>Pleosporaceae</taxon>
        <taxon>Pyrenophora</taxon>
    </lineage>
</organism>
<evidence type="ECO:0000313" key="2">
    <source>
        <dbReference type="EMBL" id="KAF7565476.1"/>
    </source>
</evidence>
<dbReference type="Proteomes" id="UP000245464">
    <property type="component" value="Chromosome 10"/>
</dbReference>
<gene>
    <name evidence="2" type="ORF">PtrM4_049100</name>
</gene>
<evidence type="ECO:0000313" key="3">
    <source>
        <dbReference type="Proteomes" id="UP000245464"/>
    </source>
</evidence>
<proteinExistence type="predicted"/>
<feature type="region of interest" description="Disordered" evidence="1">
    <location>
        <begin position="31"/>
        <end position="55"/>
    </location>
</feature>